<accession>A0A367EH44</accession>
<organism evidence="3 4">
    <name type="scientific">Streptomyces reniochalinae</name>
    <dbReference type="NCBI Taxonomy" id="2250578"/>
    <lineage>
        <taxon>Bacteria</taxon>
        <taxon>Bacillati</taxon>
        <taxon>Actinomycetota</taxon>
        <taxon>Actinomycetes</taxon>
        <taxon>Kitasatosporales</taxon>
        <taxon>Streptomycetaceae</taxon>
        <taxon>Streptomyces</taxon>
    </lineage>
</organism>
<protein>
    <submittedName>
        <fullName evidence="3">Phage tail tape measure protein</fullName>
    </submittedName>
</protein>
<feature type="chain" id="PRO_5017082560" evidence="2">
    <location>
        <begin position="34"/>
        <end position="98"/>
    </location>
</feature>
<evidence type="ECO:0000313" key="4">
    <source>
        <dbReference type="Proteomes" id="UP000253507"/>
    </source>
</evidence>
<feature type="non-terminal residue" evidence="3">
    <location>
        <position position="98"/>
    </location>
</feature>
<dbReference type="Proteomes" id="UP000253507">
    <property type="component" value="Unassembled WGS sequence"/>
</dbReference>
<reference evidence="3 4" key="1">
    <citation type="submission" date="2018-06" db="EMBL/GenBank/DDBJ databases">
        <title>Streptomyces reniochalinae sp. nov. and Streptomyces diacarnus sp. nov. from marine sponges.</title>
        <authorList>
            <person name="Li L."/>
        </authorList>
    </citation>
    <scope>NUCLEOTIDE SEQUENCE [LARGE SCALE GENOMIC DNA]</scope>
    <source>
        <strain evidence="3 4">LHW50302</strain>
    </source>
</reference>
<dbReference type="AlphaFoldDB" id="A0A367EH44"/>
<evidence type="ECO:0000313" key="3">
    <source>
        <dbReference type="EMBL" id="RCG17418.1"/>
    </source>
</evidence>
<feature type="compositionally biased region" description="Basic and acidic residues" evidence="1">
    <location>
        <begin position="47"/>
        <end position="79"/>
    </location>
</feature>
<keyword evidence="2" id="KW-0732">Signal</keyword>
<sequence length="98" mass="10226">MRTALRNTKLTTGLTLLGAAGIATTALGGTAHAATAPQAKPAAHATKAADKDDKADKKTDKADKKADKAGEKKAEKGKSYPDNLDGWIREAKAIMDKH</sequence>
<feature type="region of interest" description="Disordered" evidence="1">
    <location>
        <begin position="30"/>
        <end position="85"/>
    </location>
</feature>
<dbReference type="EMBL" id="QOIM01000036">
    <property type="protein sequence ID" value="RCG17418.1"/>
    <property type="molecule type" value="Genomic_DNA"/>
</dbReference>
<evidence type="ECO:0000256" key="2">
    <source>
        <dbReference type="SAM" id="SignalP"/>
    </source>
</evidence>
<name>A0A367EH44_9ACTN</name>
<feature type="compositionally biased region" description="Low complexity" evidence="1">
    <location>
        <begin position="30"/>
        <end position="46"/>
    </location>
</feature>
<feature type="signal peptide" evidence="2">
    <location>
        <begin position="1"/>
        <end position="33"/>
    </location>
</feature>
<keyword evidence="4" id="KW-1185">Reference proteome</keyword>
<proteinExistence type="predicted"/>
<evidence type="ECO:0000256" key="1">
    <source>
        <dbReference type="SAM" id="MobiDB-lite"/>
    </source>
</evidence>
<comment type="caution">
    <text evidence="3">The sequence shown here is derived from an EMBL/GenBank/DDBJ whole genome shotgun (WGS) entry which is preliminary data.</text>
</comment>
<gene>
    <name evidence="3" type="ORF">DQ392_16135</name>
</gene>